<name>C2KW95_9FIRM</name>
<dbReference type="HOGENOM" id="CLU_3281488_0_0_9"/>
<reference evidence="1 2" key="1">
    <citation type="submission" date="2009-04" db="EMBL/GenBank/DDBJ databases">
        <authorList>
            <person name="Qin X."/>
            <person name="Bachman B."/>
            <person name="Battles P."/>
            <person name="Bell A."/>
            <person name="Bess C."/>
            <person name="Bickham C."/>
            <person name="Chaboub L."/>
            <person name="Chen D."/>
            <person name="Coyle M."/>
            <person name="Deiros D.R."/>
            <person name="Dinh H."/>
            <person name="Forbes L."/>
            <person name="Fowler G."/>
            <person name="Francisco L."/>
            <person name="Fu Q."/>
            <person name="Gubbala S."/>
            <person name="Hale W."/>
            <person name="Han Y."/>
            <person name="Hemphill L."/>
            <person name="Highlander S.K."/>
            <person name="Hirani K."/>
            <person name="Hogues M."/>
            <person name="Jackson L."/>
            <person name="Jakkamsetti A."/>
            <person name="Javaid M."/>
            <person name="Jiang H."/>
            <person name="Korchina V."/>
            <person name="Kovar C."/>
            <person name="Lara F."/>
            <person name="Lee S."/>
            <person name="Mata R."/>
            <person name="Mathew T."/>
            <person name="Moen C."/>
            <person name="Morales K."/>
            <person name="Munidasa M."/>
            <person name="Nazareth L."/>
            <person name="Ngo R."/>
            <person name="Nguyen L."/>
            <person name="Okwuonu G."/>
            <person name="Ongeri F."/>
            <person name="Patil S."/>
            <person name="Petrosino J."/>
            <person name="Pham C."/>
            <person name="Pham P."/>
            <person name="Pu L.-L."/>
            <person name="Puazo M."/>
            <person name="Raj R."/>
            <person name="Reid J."/>
            <person name="Rouhana J."/>
            <person name="Saada N."/>
            <person name="Shang Y."/>
            <person name="Simmons D."/>
            <person name="Thornton R."/>
            <person name="Warren J."/>
            <person name="Weissenberger G."/>
            <person name="Zhang J."/>
            <person name="Zhang L."/>
            <person name="Zhou C."/>
            <person name="Zhu D."/>
            <person name="Muzny D."/>
            <person name="Worley K."/>
            <person name="Gibbs R."/>
        </authorList>
    </citation>
    <scope>NUCLEOTIDE SEQUENCE [LARGE SCALE GENOMIC DNA]</scope>
    <source>
        <strain evidence="1 2">F0268</strain>
    </source>
</reference>
<dbReference type="AlphaFoldDB" id="C2KW95"/>
<dbReference type="InParanoid" id="C2KW95"/>
<sequence length="41" mass="4413">ANLEVSTATKARLAGACPIIDPYCIRAYQLINTVLQYTGLS</sequence>
<evidence type="ECO:0000313" key="2">
    <source>
        <dbReference type="Proteomes" id="UP000004121"/>
    </source>
</evidence>
<evidence type="ECO:0000313" key="1">
    <source>
        <dbReference type="EMBL" id="EEJ51941.1"/>
    </source>
</evidence>
<proteinExistence type="predicted"/>
<comment type="caution">
    <text evidence="1">The sequence shown here is derived from an EMBL/GenBank/DDBJ whole genome shotgun (WGS) entry which is preliminary data.</text>
</comment>
<organism evidence="1 2">
    <name type="scientific">Oribacterium sinus F0268</name>
    <dbReference type="NCBI Taxonomy" id="585501"/>
    <lineage>
        <taxon>Bacteria</taxon>
        <taxon>Bacillati</taxon>
        <taxon>Bacillota</taxon>
        <taxon>Clostridia</taxon>
        <taxon>Lachnospirales</taxon>
        <taxon>Lachnospiraceae</taxon>
        <taxon>Oribacterium</taxon>
    </lineage>
</organism>
<dbReference type="Proteomes" id="UP000004121">
    <property type="component" value="Unassembled WGS sequence"/>
</dbReference>
<dbReference type="EMBL" id="ACKX01000080">
    <property type="protein sequence ID" value="EEJ51941.1"/>
    <property type="molecule type" value="Genomic_DNA"/>
</dbReference>
<feature type="non-terminal residue" evidence="1">
    <location>
        <position position="1"/>
    </location>
</feature>
<accession>C2KW95</accession>
<keyword evidence="2" id="KW-1185">Reference proteome</keyword>
<gene>
    <name evidence="1" type="ORF">HMPREF6123_0764</name>
</gene>
<protein>
    <submittedName>
        <fullName evidence="1">Uncharacterized protein</fullName>
    </submittedName>
</protein>